<feature type="chain" id="PRO_5047263343" evidence="1">
    <location>
        <begin position="21"/>
        <end position="270"/>
    </location>
</feature>
<organism evidence="2 3">
    <name type="scientific">Eiseniibacteriota bacterium</name>
    <dbReference type="NCBI Taxonomy" id="2212470"/>
    <lineage>
        <taxon>Bacteria</taxon>
        <taxon>Candidatus Eiseniibacteriota</taxon>
    </lineage>
</organism>
<evidence type="ECO:0000256" key="1">
    <source>
        <dbReference type="SAM" id="SignalP"/>
    </source>
</evidence>
<name>A0ABV6YK96_UNCEI</name>
<keyword evidence="3" id="KW-1185">Reference proteome</keyword>
<evidence type="ECO:0000313" key="3">
    <source>
        <dbReference type="Proteomes" id="UP001593833"/>
    </source>
</evidence>
<dbReference type="Proteomes" id="UP001593833">
    <property type="component" value="Unassembled WGS sequence"/>
</dbReference>
<keyword evidence="1" id="KW-0732">Signal</keyword>
<sequence>MGRMVLALALIVMVASGVHAAETALGGGVFITHYAPSIAHSDDEPPEGWGDHYLATVDAIDQAANQNTLITTIGWSIWFVLAAWVENKVFCTAEFGLGDYSIEDYAIDSAGPCVPDGAPAPLESSTPGWPGPNAGTTVTATPPWSGNFVPIYYFAGYAYYEGAVPLAISPRDGGTASFTNCEAVPVTFTAACLGTMGLLTEETGVECHPVDVHVCCVWEACHLLTETVCVDELGGEWFPDWDSCDPSPCDTPVERISWGELKTMFGGCQH</sequence>
<comment type="caution">
    <text evidence="2">The sequence shown here is derived from an EMBL/GenBank/DDBJ whole genome shotgun (WGS) entry which is preliminary data.</text>
</comment>
<reference evidence="2 3" key="1">
    <citation type="submission" date="2024-09" db="EMBL/GenBank/DDBJ databases">
        <authorList>
            <person name="D'Angelo T."/>
        </authorList>
    </citation>
    <scope>NUCLEOTIDE SEQUENCE [LARGE SCALE GENOMIC DNA]</scope>
    <source>
        <strain evidence="2">SAG AM-320-E07</strain>
    </source>
</reference>
<gene>
    <name evidence="2" type="ORF">ACFL6M_04095</name>
</gene>
<protein>
    <submittedName>
        <fullName evidence="2">Uncharacterized protein</fullName>
    </submittedName>
</protein>
<evidence type="ECO:0000313" key="2">
    <source>
        <dbReference type="EMBL" id="MFC1572762.1"/>
    </source>
</evidence>
<accession>A0ABV6YK96</accession>
<dbReference type="EMBL" id="JBHPKH010000037">
    <property type="protein sequence ID" value="MFC1572762.1"/>
    <property type="molecule type" value="Genomic_DNA"/>
</dbReference>
<feature type="signal peptide" evidence="1">
    <location>
        <begin position="1"/>
        <end position="20"/>
    </location>
</feature>
<proteinExistence type="predicted"/>